<dbReference type="InterPro" id="IPR038877">
    <property type="entry name" value="THSD1"/>
</dbReference>
<dbReference type="PANTHER" id="PTHR16311:SF3">
    <property type="entry name" value="THROMBOSPONDIN TYPE-1 DOMAIN-CONTAINING PROTEIN 1"/>
    <property type="match status" value="1"/>
</dbReference>
<dbReference type="Proteomes" id="UP000887575">
    <property type="component" value="Unassembled WGS sequence"/>
</dbReference>
<feature type="chain" id="PRO_5042062363" evidence="3">
    <location>
        <begin position="25"/>
        <end position="672"/>
    </location>
</feature>
<proteinExistence type="predicted"/>
<evidence type="ECO:0000256" key="1">
    <source>
        <dbReference type="ARBA" id="ARBA00023157"/>
    </source>
</evidence>
<feature type="transmembrane region" description="Helical" evidence="2">
    <location>
        <begin position="516"/>
        <end position="536"/>
    </location>
</feature>
<evidence type="ECO:0000313" key="4">
    <source>
        <dbReference type="Proteomes" id="UP000887575"/>
    </source>
</evidence>
<protein>
    <submittedName>
        <fullName evidence="5">Uncharacterized protein</fullName>
    </submittedName>
</protein>
<keyword evidence="1" id="KW-1015">Disulfide bond</keyword>
<dbReference type="Pfam" id="PF00090">
    <property type="entry name" value="TSP_1"/>
    <property type="match status" value="1"/>
</dbReference>
<keyword evidence="2" id="KW-0472">Membrane</keyword>
<dbReference type="SMART" id="SM00209">
    <property type="entry name" value="TSP1"/>
    <property type="match status" value="1"/>
</dbReference>
<dbReference type="PROSITE" id="PS50092">
    <property type="entry name" value="TSP1"/>
    <property type="match status" value="1"/>
</dbReference>
<dbReference type="InterPro" id="IPR036383">
    <property type="entry name" value="TSP1_rpt_sf"/>
</dbReference>
<organism evidence="4 5">
    <name type="scientific">Mesorhabditis belari</name>
    <dbReference type="NCBI Taxonomy" id="2138241"/>
    <lineage>
        <taxon>Eukaryota</taxon>
        <taxon>Metazoa</taxon>
        <taxon>Ecdysozoa</taxon>
        <taxon>Nematoda</taxon>
        <taxon>Chromadorea</taxon>
        <taxon>Rhabditida</taxon>
        <taxon>Rhabditina</taxon>
        <taxon>Rhabditomorpha</taxon>
        <taxon>Rhabditoidea</taxon>
        <taxon>Rhabditidae</taxon>
        <taxon>Mesorhabditinae</taxon>
        <taxon>Mesorhabditis</taxon>
    </lineage>
</organism>
<keyword evidence="2" id="KW-1133">Transmembrane helix</keyword>
<dbReference type="GO" id="GO:0071944">
    <property type="term" value="C:cell periphery"/>
    <property type="evidence" value="ECO:0007669"/>
    <property type="project" value="TreeGrafter"/>
</dbReference>
<dbReference type="AlphaFoldDB" id="A0AAF3EUW6"/>
<dbReference type="InterPro" id="IPR000884">
    <property type="entry name" value="TSP1_rpt"/>
</dbReference>
<dbReference type="PANTHER" id="PTHR16311">
    <property type="entry name" value="THROMBOSPONDIN TYPE I DOMAIN-CONTAINING 1"/>
    <property type="match status" value="1"/>
</dbReference>
<keyword evidence="3" id="KW-0732">Signal</keyword>
<name>A0AAF3EUW6_9BILA</name>
<sequence length="672" mass="75431">MRRMRVFHFSLFCLLLYAIPINTAQRSSLLHPEHPHVNSVAYLNSSSIEAFQIINSLSSCQFHSGPVPCECFPIEGDYGLVQNESTLLTFTVGPPSISIIIPKSPIALLTAISIEVKPRLCLQQTHQVQLWHRSIEVLPESEDPWTKIDERAIALKDSPEKLNFECEIISRTGLYRVDVVGPMNVTVTTKEQIFVNHSKEALLELKFGSIFPHCSDEYHVKWTNPSCVKSNLQFRLRLLAVPEGNPDHLEERAIYVEEIGLDPGDSSLSLPCSQFDILYEQYCFELISLEPQSEQFHQWDVKCVHTEPVESVHGGWTLWSSWSKCEGKCEKGVRMRVRSCESPRPKRGKTCLGDVMQREICPLPDCPDVDFLIKDATNCTCGCVLEAERGTFYATKPAKECKGNLTWEIASKKDQLIDIIFVKEGQPHGTLHLHQKGTNEKLLWSSGKSFETSLTKRLDSNLFFRYANDESKEKDDIEENANILRPGFTVIYAKRSEVLPLALEHEPCQPFCSQHLIIGGVCLVLLTLILIPPFVCASITRRIKRNETPTLPLIDKRPNSEMIRSGNTDLTQVSAPKFVAKRSIGIQLSAHGTPRTGRATADTPLPFGSSSASVLDELEYDDYDGTRDPGSLLAPPLVEPYSTIDIEQIIAEARKIVDHVDKSDAHTQVGKL</sequence>
<reference evidence="5" key="1">
    <citation type="submission" date="2024-02" db="UniProtKB">
        <authorList>
            <consortium name="WormBaseParasite"/>
        </authorList>
    </citation>
    <scope>IDENTIFICATION</scope>
</reference>
<dbReference type="WBParaSite" id="MBELARI_LOCUS1797">
    <property type="protein sequence ID" value="MBELARI_LOCUS1797"/>
    <property type="gene ID" value="MBELARI_LOCUS1797"/>
</dbReference>
<evidence type="ECO:0000313" key="5">
    <source>
        <dbReference type="WBParaSite" id="MBELARI_LOCUS1797"/>
    </source>
</evidence>
<keyword evidence="4" id="KW-1185">Reference proteome</keyword>
<accession>A0AAF3EUW6</accession>
<evidence type="ECO:0000256" key="2">
    <source>
        <dbReference type="SAM" id="Phobius"/>
    </source>
</evidence>
<dbReference type="FunFam" id="2.20.100.10:FF:000001">
    <property type="entry name" value="semaphorin-5A isoform X1"/>
    <property type="match status" value="1"/>
</dbReference>
<evidence type="ECO:0000256" key="3">
    <source>
        <dbReference type="SAM" id="SignalP"/>
    </source>
</evidence>
<feature type="signal peptide" evidence="3">
    <location>
        <begin position="1"/>
        <end position="24"/>
    </location>
</feature>
<dbReference type="Gene3D" id="2.20.100.10">
    <property type="entry name" value="Thrombospondin type-1 (TSP1) repeat"/>
    <property type="match status" value="1"/>
</dbReference>
<keyword evidence="2" id="KW-0812">Transmembrane</keyword>
<dbReference type="SUPFAM" id="SSF82895">
    <property type="entry name" value="TSP-1 type 1 repeat"/>
    <property type="match status" value="1"/>
</dbReference>